<sequence length="1171" mass="128907">MCLQAELHLLLLLLLSGCVAASQRDENVYVSGINTGCSDMVQLRSSSGLVSSPGWPFQYPSKVNCSWNIRARPGDTVTLSFLDFSLQPSQRCSSDYLLIDGLRLCGSSRPAPYTSNSNQAVPPPPPALLSLSLSLSHTRFSLSLRSSLLLLLRSSLSLFSLSHTFLSLPQAVPPPPPALLSLSLSLSHTRFSLSLRPSLLLLLRSSLSLFLSLTHVSLSPSGRPSSSSCAPDQFHCSSGRCVPESWRCNSQDECGDGSDEELCVDSFTPCSFSQFPCVSRYTRIYTCLPQSLRCDGSIDCQDLSDEVDCDVPFCGERLKNFFGSFSSPNYPDFYPPGSNCTWVIDTGDHRKVKRERVKRPPQGKERERPPQGKERERPPQGKERLETTARRLLRVLTALDSRGPLVVVSTSGQLRVHFYADKINAARGFNATYQVRVTHTHTHVTELQRHVSGRRLLSALGAAVALSGVLTLSVCPAGRRFCLPGSCLSLWWCDSLWCCFNSLWCCFQVEASVCPGTACGDGFGCYSSSNRCDGFWHCPTVGTRPTVCASRRVSVFQERSVYPRSDRCKYQNRCPTDPTRRTVQLPARQLPLQNNRCVFESWVCDAQDDCGDGSDEEACPVTVPTRVITAAVIGSLICGLLLVIALGCTCKLYSLRMFERRYTHTNNIPHTHQNTHHDTQHRSSVVCCWSSLWVYLQTVLSEDVRTQVVRDAAVPCGGGASEERGPPSYGQLIAQGLIPPVEDFPVCSGVRYYRLLPSHFFHSLVQYSGPSSPVCSGSQVHHLLSLPHTHTFYHRRLSWRTSVWPSVLSWRSRLCGSPVAPLSCSSLSHTHMSSLSLSDVLFFSLFSLSGLGVREPPPCRPFSVGVPSRLSDVLCSHTCSPLSLLSHTHTCSLLSPCLFSLFQASVWRTSVWRPFSAGFPSLVPLSHMFSLSLTLCLLLSLTHVCSSLQPRLGPPLGRPFSVAFPSCGSPFSWGASRSSRCVALVSSELEAGRLHGDGSEGAEPLLQEAEPEGAVGGATQKFPWKRRHHPRRRRRLVFSSDDDDSEAQLAAGLWLRLLGRSAETRSNLQRLLNPERHRGNETPHHHGNETPITTATASSSLSSATATTATTDLFTLRQSPHGRSADLLRTGTGPEPRPERDQRPDPDQSRTRPGQSRESSDDELRCCKTQT</sequence>
<feature type="disulfide bond" evidence="11">
    <location>
        <begin position="236"/>
        <end position="254"/>
    </location>
</feature>
<evidence type="ECO:0000256" key="5">
    <source>
        <dbReference type="ARBA" id="ARBA00022737"/>
    </source>
</evidence>
<evidence type="ECO:0000313" key="16">
    <source>
        <dbReference type="Proteomes" id="UP001460270"/>
    </source>
</evidence>
<evidence type="ECO:0000256" key="8">
    <source>
        <dbReference type="ARBA" id="ARBA00023157"/>
    </source>
</evidence>
<feature type="compositionally biased region" description="Basic and acidic residues" evidence="12">
    <location>
        <begin position="1136"/>
        <end position="1150"/>
    </location>
</feature>
<protein>
    <recommendedName>
        <fullName evidence="14">CUB domain-containing protein</fullName>
    </recommendedName>
</protein>
<dbReference type="SUPFAM" id="SSF57424">
    <property type="entry name" value="LDL receptor-like module"/>
    <property type="match status" value="3"/>
</dbReference>
<dbReference type="InterPro" id="IPR035914">
    <property type="entry name" value="Sperma_CUB_dom_sf"/>
</dbReference>
<dbReference type="Gene3D" id="4.10.400.10">
    <property type="entry name" value="Low-density Lipoprotein Receptor"/>
    <property type="match status" value="3"/>
</dbReference>
<dbReference type="CDD" id="cd00112">
    <property type="entry name" value="LDLa"/>
    <property type="match status" value="3"/>
</dbReference>
<feature type="compositionally biased region" description="Low complexity" evidence="12">
    <location>
        <begin position="1093"/>
        <end position="1111"/>
    </location>
</feature>
<dbReference type="GO" id="GO:0005905">
    <property type="term" value="C:clathrin-coated pit"/>
    <property type="evidence" value="ECO:0007669"/>
    <property type="project" value="UniProtKB-KW"/>
</dbReference>
<dbReference type="SMART" id="SM00192">
    <property type="entry name" value="LDLa"/>
    <property type="match status" value="4"/>
</dbReference>
<evidence type="ECO:0000256" key="9">
    <source>
        <dbReference type="ARBA" id="ARBA00023176"/>
    </source>
</evidence>
<evidence type="ECO:0000256" key="11">
    <source>
        <dbReference type="PROSITE-ProRule" id="PRU00124"/>
    </source>
</evidence>
<dbReference type="AlphaFoldDB" id="A0AAW0MNB9"/>
<dbReference type="Pfam" id="PF00057">
    <property type="entry name" value="Ldl_recept_a"/>
    <property type="match status" value="3"/>
</dbReference>
<dbReference type="EMBL" id="JBBPFD010000659">
    <property type="protein sequence ID" value="KAK7877998.1"/>
    <property type="molecule type" value="Genomic_DNA"/>
</dbReference>
<feature type="disulfide bond" evidence="11">
    <location>
        <begin position="294"/>
        <end position="309"/>
    </location>
</feature>
<comment type="subcellular location">
    <subcellularLocation>
        <location evidence="10">Membrane</location>
        <location evidence="10">Coated pit</location>
    </subcellularLocation>
    <subcellularLocation>
        <location evidence="1">Membrane</location>
        <topology evidence="1">Single-pass membrane protein</topology>
    </subcellularLocation>
</comment>
<dbReference type="Proteomes" id="UP001460270">
    <property type="component" value="Unassembled WGS sequence"/>
</dbReference>
<evidence type="ECO:0000256" key="4">
    <source>
        <dbReference type="ARBA" id="ARBA00022692"/>
    </source>
</evidence>
<feature type="compositionally biased region" description="Basic residues" evidence="12">
    <location>
        <begin position="351"/>
        <end position="361"/>
    </location>
</feature>
<keyword evidence="8 11" id="KW-1015">Disulfide bond</keyword>
<dbReference type="InterPro" id="IPR050685">
    <property type="entry name" value="LDLR"/>
</dbReference>
<dbReference type="GO" id="GO:0005886">
    <property type="term" value="C:plasma membrane"/>
    <property type="evidence" value="ECO:0007669"/>
    <property type="project" value="TreeGrafter"/>
</dbReference>
<keyword evidence="4" id="KW-0812">Transmembrane</keyword>
<dbReference type="SMART" id="SM00042">
    <property type="entry name" value="CUB"/>
    <property type="match status" value="2"/>
</dbReference>
<comment type="similarity">
    <text evidence="2">Belongs to the LDLR family.</text>
</comment>
<dbReference type="InterPro" id="IPR036055">
    <property type="entry name" value="LDL_receptor-like_sf"/>
</dbReference>
<dbReference type="PANTHER" id="PTHR24270:SF63">
    <property type="entry name" value="TERRIBLY REDUCED OPTIC LOBES, ISOFORM B"/>
    <property type="match status" value="1"/>
</dbReference>
<dbReference type="FunFam" id="4.10.400.10:FF:000063">
    <property type="entry name" value="low-density lipoprotein receptor-related protein 12"/>
    <property type="match status" value="1"/>
</dbReference>
<reference evidence="16" key="1">
    <citation type="submission" date="2024-04" db="EMBL/GenBank/DDBJ databases">
        <title>Salinicola lusitanus LLJ914,a marine bacterium isolated from the Okinawa Trough.</title>
        <authorList>
            <person name="Li J."/>
        </authorList>
    </citation>
    <scope>NUCLEOTIDE SEQUENCE [LARGE SCALE GENOMIC DNA]</scope>
</reference>
<keyword evidence="9" id="KW-0168">Coated pit</keyword>
<dbReference type="GO" id="GO:0006897">
    <property type="term" value="P:endocytosis"/>
    <property type="evidence" value="ECO:0007669"/>
    <property type="project" value="UniProtKB-KW"/>
</dbReference>
<keyword evidence="6" id="KW-1133">Transmembrane helix</keyword>
<feature type="domain" description="CUB" evidence="14">
    <location>
        <begin position="37"/>
        <end position="99"/>
    </location>
</feature>
<dbReference type="PROSITE" id="PS01209">
    <property type="entry name" value="LDLRA_1"/>
    <property type="match status" value="2"/>
</dbReference>
<keyword evidence="16" id="KW-1185">Reference proteome</keyword>
<evidence type="ECO:0000256" key="10">
    <source>
        <dbReference type="ARBA" id="ARBA00037878"/>
    </source>
</evidence>
<evidence type="ECO:0000256" key="3">
    <source>
        <dbReference type="ARBA" id="ARBA00022583"/>
    </source>
</evidence>
<evidence type="ECO:0000256" key="7">
    <source>
        <dbReference type="ARBA" id="ARBA00023136"/>
    </source>
</evidence>
<feature type="domain" description="CUB" evidence="14">
    <location>
        <begin position="314"/>
        <end position="436"/>
    </location>
</feature>
<dbReference type="Pfam" id="PF00431">
    <property type="entry name" value="CUB"/>
    <property type="match status" value="2"/>
</dbReference>
<dbReference type="InterPro" id="IPR002172">
    <property type="entry name" value="LDrepeatLR_classA_rpt"/>
</dbReference>
<evidence type="ECO:0000259" key="14">
    <source>
        <dbReference type="PROSITE" id="PS01180"/>
    </source>
</evidence>
<dbReference type="SUPFAM" id="SSF49854">
    <property type="entry name" value="Spermadhesin, CUB domain"/>
    <property type="match status" value="2"/>
</dbReference>
<evidence type="ECO:0000256" key="2">
    <source>
        <dbReference type="ARBA" id="ARBA00009939"/>
    </source>
</evidence>
<dbReference type="InterPro" id="IPR023415">
    <property type="entry name" value="LDLR_class-A_CS"/>
</dbReference>
<dbReference type="InterPro" id="IPR000859">
    <property type="entry name" value="CUB_dom"/>
</dbReference>
<dbReference type="PROSITE" id="PS01180">
    <property type="entry name" value="CUB"/>
    <property type="match status" value="2"/>
</dbReference>
<organism evidence="15 16">
    <name type="scientific">Mugilogobius chulae</name>
    <name type="common">yellowstripe goby</name>
    <dbReference type="NCBI Taxonomy" id="88201"/>
    <lineage>
        <taxon>Eukaryota</taxon>
        <taxon>Metazoa</taxon>
        <taxon>Chordata</taxon>
        <taxon>Craniata</taxon>
        <taxon>Vertebrata</taxon>
        <taxon>Euteleostomi</taxon>
        <taxon>Actinopterygii</taxon>
        <taxon>Neopterygii</taxon>
        <taxon>Teleostei</taxon>
        <taxon>Neoteleostei</taxon>
        <taxon>Acanthomorphata</taxon>
        <taxon>Gobiaria</taxon>
        <taxon>Gobiiformes</taxon>
        <taxon>Gobioidei</taxon>
        <taxon>Gobiidae</taxon>
        <taxon>Gobionellinae</taxon>
        <taxon>Mugilogobius</taxon>
    </lineage>
</organism>
<evidence type="ECO:0000256" key="13">
    <source>
        <dbReference type="SAM" id="SignalP"/>
    </source>
</evidence>
<feature type="region of interest" description="Disordered" evidence="12">
    <location>
        <begin position="1071"/>
        <end position="1171"/>
    </location>
</feature>
<name>A0AAW0MNB9_9GOBI</name>
<dbReference type="Gene3D" id="2.60.120.290">
    <property type="entry name" value="Spermadhesin, CUB domain"/>
    <property type="match status" value="2"/>
</dbReference>
<keyword evidence="3" id="KW-0254">Endocytosis</keyword>
<feature type="signal peptide" evidence="13">
    <location>
        <begin position="1"/>
        <end position="21"/>
    </location>
</feature>
<evidence type="ECO:0000256" key="1">
    <source>
        <dbReference type="ARBA" id="ARBA00004167"/>
    </source>
</evidence>
<comment type="caution">
    <text evidence="15">The sequence shown here is derived from an EMBL/GenBank/DDBJ whole genome shotgun (WGS) entry which is preliminary data.</text>
</comment>
<keyword evidence="13" id="KW-0732">Signal</keyword>
<evidence type="ECO:0000256" key="6">
    <source>
        <dbReference type="ARBA" id="ARBA00022989"/>
    </source>
</evidence>
<dbReference type="PROSITE" id="PS50068">
    <property type="entry name" value="LDLRA_2"/>
    <property type="match status" value="3"/>
</dbReference>
<keyword evidence="5" id="KW-0677">Repeat</keyword>
<feature type="compositionally biased region" description="Basic and acidic residues" evidence="12">
    <location>
        <begin position="1073"/>
        <end position="1088"/>
    </location>
</feature>
<evidence type="ECO:0000313" key="15">
    <source>
        <dbReference type="EMBL" id="KAK7877998.1"/>
    </source>
</evidence>
<feature type="disulfide bond" evidence="11">
    <location>
        <begin position="229"/>
        <end position="241"/>
    </location>
</feature>
<proteinExistence type="inferred from homology"/>
<feature type="disulfide bond" evidence="11">
    <location>
        <begin position="248"/>
        <end position="263"/>
    </location>
</feature>
<dbReference type="PANTHER" id="PTHR24270">
    <property type="entry name" value="LOW-DENSITY LIPOPROTEIN RECEPTOR-RELATED"/>
    <property type="match status" value="1"/>
</dbReference>
<dbReference type="PRINTS" id="PR00261">
    <property type="entry name" value="LDLRECEPTOR"/>
</dbReference>
<comment type="caution">
    <text evidence="11">Lacks conserved residue(s) required for the propagation of feature annotation.</text>
</comment>
<gene>
    <name evidence="15" type="ORF">WMY93_031344</name>
</gene>
<dbReference type="CDD" id="cd00041">
    <property type="entry name" value="CUB"/>
    <property type="match status" value="2"/>
</dbReference>
<evidence type="ECO:0000256" key="12">
    <source>
        <dbReference type="SAM" id="MobiDB-lite"/>
    </source>
</evidence>
<accession>A0AAW0MNB9</accession>
<feature type="compositionally biased region" description="Basic and acidic residues" evidence="12">
    <location>
        <begin position="1158"/>
        <end position="1171"/>
    </location>
</feature>
<feature type="region of interest" description="Disordered" evidence="12">
    <location>
        <begin position="351"/>
        <end position="386"/>
    </location>
</feature>
<keyword evidence="7" id="KW-0472">Membrane</keyword>
<feature type="disulfide bond" evidence="11">
    <location>
        <begin position="604"/>
        <end position="619"/>
    </location>
</feature>
<feature type="compositionally biased region" description="Basic and acidic residues" evidence="12">
    <location>
        <begin position="362"/>
        <end position="386"/>
    </location>
</feature>
<feature type="chain" id="PRO_5044001802" description="CUB domain-containing protein" evidence="13">
    <location>
        <begin position="22"/>
        <end position="1171"/>
    </location>
</feature>